<dbReference type="InterPro" id="IPR011109">
    <property type="entry name" value="DNA_bind_recombinase_dom"/>
</dbReference>
<reference evidence="2 3" key="1">
    <citation type="submission" date="2020-08" db="EMBL/GenBank/DDBJ databases">
        <title>A Genomic Blueprint of the Chicken Gut Microbiome.</title>
        <authorList>
            <person name="Gilroy R."/>
            <person name="Ravi A."/>
            <person name="Getino M."/>
            <person name="Pursley I."/>
            <person name="Horton D.L."/>
            <person name="Alikhan N.-F."/>
            <person name="Baker D."/>
            <person name="Gharbi K."/>
            <person name="Hall N."/>
            <person name="Watson M."/>
            <person name="Adriaenssens E.M."/>
            <person name="Foster-Nyarko E."/>
            <person name="Jarju S."/>
            <person name="Secka A."/>
            <person name="Antonio M."/>
            <person name="Oren A."/>
            <person name="Chaudhuri R."/>
            <person name="La Ragione R.M."/>
            <person name="Hildebrand F."/>
            <person name="Pallen M.J."/>
        </authorList>
    </citation>
    <scope>NUCLEOTIDE SEQUENCE [LARGE SCALE GENOMIC DNA]</scope>
    <source>
        <strain evidence="2 3">N37</strain>
    </source>
</reference>
<comment type="caution">
    <text evidence="2">The sequence shown here is derived from an EMBL/GenBank/DDBJ whole genome shotgun (WGS) entry which is preliminary data.</text>
</comment>
<dbReference type="Proteomes" id="UP000627166">
    <property type="component" value="Unassembled WGS sequence"/>
</dbReference>
<accession>A0ABR8YNK3</accession>
<sequence>MFNLYLDGLSLQKIAKNFNSREIKTARGVSGAKAALVGL</sequence>
<dbReference type="EMBL" id="JACSQB010000018">
    <property type="protein sequence ID" value="MBD8045825.1"/>
    <property type="molecule type" value="Genomic_DNA"/>
</dbReference>
<proteinExistence type="predicted"/>
<gene>
    <name evidence="2" type="ORF">H9637_02015</name>
</gene>
<evidence type="ECO:0000313" key="3">
    <source>
        <dbReference type="Proteomes" id="UP000627166"/>
    </source>
</evidence>
<keyword evidence="3" id="KW-1185">Reference proteome</keyword>
<evidence type="ECO:0000259" key="1">
    <source>
        <dbReference type="Pfam" id="PF07508"/>
    </source>
</evidence>
<protein>
    <submittedName>
        <fullName evidence="2">Recombinase family protein</fullName>
    </submittedName>
</protein>
<feature type="domain" description="Recombinase" evidence="1">
    <location>
        <begin position="1"/>
        <end position="28"/>
    </location>
</feature>
<name>A0ABR8YNK3_9CLOT</name>
<dbReference type="Pfam" id="PF07508">
    <property type="entry name" value="Recombinase"/>
    <property type="match status" value="1"/>
</dbReference>
<evidence type="ECO:0000313" key="2">
    <source>
        <dbReference type="EMBL" id="MBD8045825.1"/>
    </source>
</evidence>
<organism evidence="2 3">
    <name type="scientific">Clostridium faecium</name>
    <dbReference type="NCBI Taxonomy" id="2762223"/>
    <lineage>
        <taxon>Bacteria</taxon>
        <taxon>Bacillati</taxon>
        <taxon>Bacillota</taxon>
        <taxon>Clostridia</taxon>
        <taxon>Eubacteriales</taxon>
        <taxon>Clostridiaceae</taxon>
        <taxon>Clostridium</taxon>
    </lineage>
</organism>